<dbReference type="RefSeq" id="WP_211943501.1">
    <property type="nucleotide sequence ID" value="NZ_CAJPVH010000025.1"/>
</dbReference>
<proteinExistence type="predicted"/>
<evidence type="ECO:0000313" key="2">
    <source>
        <dbReference type="Proteomes" id="UP001056132"/>
    </source>
</evidence>
<dbReference type="EMBL" id="CP097331">
    <property type="protein sequence ID" value="URF06796.1"/>
    <property type="molecule type" value="Genomic_DNA"/>
</dbReference>
<reference evidence="1" key="2">
    <citation type="submission" date="2022-05" db="EMBL/GenBank/DDBJ databases">
        <authorList>
            <person name="Kunte H.-J."/>
        </authorList>
    </citation>
    <scope>NUCLEOTIDE SEQUENCE</scope>
    <source>
        <strain evidence="1">G5</strain>
    </source>
</reference>
<protein>
    <submittedName>
        <fullName evidence="1">Uncharacterized protein</fullName>
    </submittedName>
</protein>
<dbReference type="Proteomes" id="UP001056132">
    <property type="component" value="Chromosome 2"/>
</dbReference>
<name>A0AAE9I5Q0_9BURK</name>
<accession>A0AAE9I5Q0</accession>
<organism evidence="1 2">
    <name type="scientific">Cupriavidus campinensis</name>
    <dbReference type="NCBI Taxonomy" id="151783"/>
    <lineage>
        <taxon>Bacteria</taxon>
        <taxon>Pseudomonadati</taxon>
        <taxon>Pseudomonadota</taxon>
        <taxon>Betaproteobacteria</taxon>
        <taxon>Burkholderiales</taxon>
        <taxon>Burkholderiaceae</taxon>
        <taxon>Cupriavidus</taxon>
    </lineage>
</organism>
<reference evidence="1" key="1">
    <citation type="journal article" date="2022" name="Microbiol. Resour. Announc.">
        <title>Genome Sequence of Cupriavidus campinensis Strain G5, a Member of a Bacterial Consortium Capable of Polyethylene Degradation.</title>
        <authorList>
            <person name="Schneider B."/>
            <person name="Pfeiffer F."/>
            <person name="Dyall-Smith M."/>
            <person name="Kunte H.J."/>
        </authorList>
    </citation>
    <scope>NUCLEOTIDE SEQUENCE</scope>
    <source>
        <strain evidence="1">G5</strain>
    </source>
</reference>
<gene>
    <name evidence="1" type="ORF">M5D45_27365</name>
</gene>
<sequence>MTSPVMDPKGCYQTNIRIENQPLQVRANKSLVIAIDGSVGMYRCRDMIKFKPQAGHKYVVHGLPGRDDTAHQTSVFQRAISANTGHCHIEILDETKEGDAQRLAVQRTEPRQKGFACITF</sequence>
<evidence type="ECO:0000313" key="1">
    <source>
        <dbReference type="EMBL" id="URF06796.1"/>
    </source>
</evidence>
<dbReference type="KEGG" id="ccam:M5D45_27365"/>
<dbReference type="AlphaFoldDB" id="A0AAE9I5Q0"/>